<evidence type="ECO:0000313" key="2">
    <source>
        <dbReference type="Proteomes" id="UP000017822"/>
    </source>
</evidence>
<proteinExistence type="predicted"/>
<sequence length="30" mass="3300">MAGAPEGHPPARSHKWRGLPTVLAIWPPLR</sequence>
<comment type="caution">
    <text evidence="1">The sequence shown here is derived from an EMBL/GenBank/DDBJ whole genome shotgun (WGS) entry which is preliminary data.</text>
</comment>
<protein>
    <submittedName>
        <fullName evidence="1">Uncharacterized protein</fullName>
    </submittedName>
</protein>
<gene>
    <name evidence="1" type="ORF">F753_23135</name>
</gene>
<dbReference type="EMBL" id="AOFQ01000072">
    <property type="protein sequence ID" value="ESQ97064.1"/>
    <property type="molecule type" value="Genomic_DNA"/>
</dbReference>
<reference evidence="1 2" key="1">
    <citation type="submission" date="2013-07" db="EMBL/GenBank/DDBJ databases">
        <authorList>
            <person name="Schaap P.J."/>
            <person name="Mehboob F."/>
            <person name="Oosterkamp M.J."/>
            <person name="de Vos W.M."/>
            <person name="Stams A.J.M."/>
            <person name="Koehorst J.J."/>
        </authorList>
    </citation>
    <scope>NUCLEOTIDE SEQUENCE [LARGE SCALE GENOMIC DNA]</scope>
    <source>
        <strain evidence="1 2">AW-1</strain>
    </source>
</reference>
<name>V4Q2V4_STUCH</name>
<dbReference type="Proteomes" id="UP000017822">
    <property type="component" value="Unassembled WGS sequence"/>
</dbReference>
<accession>V4Q2V4</accession>
<evidence type="ECO:0000313" key="1">
    <source>
        <dbReference type="EMBL" id="ESQ97064.1"/>
    </source>
</evidence>
<organism evidence="1 2">
    <name type="scientific">Stutzerimonas chloritidismutans AW-1</name>
    <dbReference type="NCBI Taxonomy" id="1263865"/>
    <lineage>
        <taxon>Bacteria</taxon>
        <taxon>Pseudomonadati</taxon>
        <taxon>Pseudomonadota</taxon>
        <taxon>Gammaproteobacteria</taxon>
        <taxon>Pseudomonadales</taxon>
        <taxon>Pseudomonadaceae</taxon>
        <taxon>Stutzerimonas</taxon>
    </lineage>
</organism>
<dbReference type="AlphaFoldDB" id="V4Q2V4"/>